<reference evidence="1" key="2">
    <citation type="submission" date="2020-09" db="EMBL/GenBank/DDBJ databases">
        <authorList>
            <person name="Sun Q."/>
            <person name="Kim S."/>
        </authorList>
    </citation>
    <scope>NUCLEOTIDE SEQUENCE</scope>
    <source>
        <strain evidence="1">KCTC 23224</strain>
    </source>
</reference>
<dbReference type="RefSeq" id="WP_189579079.1">
    <property type="nucleotide sequence ID" value="NZ_BMYF01000003.1"/>
</dbReference>
<comment type="caution">
    <text evidence="1">The sequence shown here is derived from an EMBL/GenBank/DDBJ whole genome shotgun (WGS) entry which is preliminary data.</text>
</comment>
<dbReference type="Proteomes" id="UP000642809">
    <property type="component" value="Unassembled WGS sequence"/>
</dbReference>
<proteinExistence type="predicted"/>
<accession>A0A8J3CUQ1</accession>
<protein>
    <recommendedName>
        <fullName evidence="3">HEAT repeat-containing protein</fullName>
    </recommendedName>
</protein>
<evidence type="ECO:0000313" key="1">
    <source>
        <dbReference type="EMBL" id="GHB28925.1"/>
    </source>
</evidence>
<evidence type="ECO:0000313" key="2">
    <source>
        <dbReference type="Proteomes" id="UP000642809"/>
    </source>
</evidence>
<sequence length="175" mass="20256">MKMEIDQLLEKMCDKSESEAFLYSDKLAKIGGEELMQKLIDLMKGEDMDTSFLAARTLSKMENNADALKFVFELIHHPSFKLKNGYLVQLLEGFDLSDSFVDLYRVFLFGNFKSSSLAKEYLDTIEFEITPRVLKKAEKHWNHFLNNVDQNSDEFHAVKGEAEQMLVEIKELLNS</sequence>
<keyword evidence="2" id="KW-1185">Reference proteome</keyword>
<name>A0A8J3CUQ1_9BACT</name>
<gene>
    <name evidence="1" type="ORF">GCM10008106_07110</name>
</gene>
<dbReference type="AlphaFoldDB" id="A0A8J3CUQ1"/>
<reference evidence="1" key="1">
    <citation type="journal article" date="2014" name="Int. J. Syst. Evol. Microbiol.">
        <title>Complete genome sequence of Corynebacterium casei LMG S-19264T (=DSM 44701T), isolated from a smear-ripened cheese.</title>
        <authorList>
            <consortium name="US DOE Joint Genome Institute (JGI-PGF)"/>
            <person name="Walter F."/>
            <person name="Albersmeier A."/>
            <person name="Kalinowski J."/>
            <person name="Ruckert C."/>
        </authorList>
    </citation>
    <scope>NUCLEOTIDE SEQUENCE</scope>
    <source>
        <strain evidence="1">KCTC 23224</strain>
    </source>
</reference>
<dbReference type="EMBL" id="BMYF01000003">
    <property type="protein sequence ID" value="GHB28925.1"/>
    <property type="molecule type" value="Genomic_DNA"/>
</dbReference>
<evidence type="ECO:0008006" key="3">
    <source>
        <dbReference type="Google" id="ProtNLM"/>
    </source>
</evidence>
<organism evidence="1 2">
    <name type="scientific">Mongoliitalea lutea</name>
    <dbReference type="NCBI Taxonomy" id="849756"/>
    <lineage>
        <taxon>Bacteria</taxon>
        <taxon>Pseudomonadati</taxon>
        <taxon>Bacteroidota</taxon>
        <taxon>Cytophagia</taxon>
        <taxon>Cytophagales</taxon>
        <taxon>Cyclobacteriaceae</taxon>
        <taxon>Mongoliitalea</taxon>
    </lineage>
</organism>